<feature type="binding site" evidence="10">
    <location>
        <position position="175"/>
    </location>
    <ligand>
        <name>Mg(2+)</name>
        <dbReference type="ChEBI" id="CHEBI:18420"/>
    </ligand>
</feature>
<dbReference type="SUPFAM" id="SSF52518">
    <property type="entry name" value="Thiamin diphosphate-binding fold (THDP-binding)"/>
    <property type="match status" value="2"/>
</dbReference>
<dbReference type="Pfam" id="PF02780">
    <property type="entry name" value="Transketolase_C"/>
    <property type="match status" value="1"/>
</dbReference>
<dbReference type="InterPro" id="IPR029061">
    <property type="entry name" value="THDP-binding"/>
</dbReference>
<dbReference type="InterPro" id="IPR009014">
    <property type="entry name" value="Transketo_C/PFOR_II"/>
</dbReference>
<keyword evidence="4 10" id="KW-0808">Transferase</keyword>
<feature type="binding site" evidence="10">
    <location>
        <begin position="147"/>
        <end position="148"/>
    </location>
    <ligand>
        <name>thiamine diphosphate</name>
        <dbReference type="ChEBI" id="CHEBI:58937"/>
    </ligand>
</feature>
<feature type="binding site" evidence="10">
    <location>
        <position position="146"/>
    </location>
    <ligand>
        <name>Mg(2+)</name>
        <dbReference type="ChEBI" id="CHEBI:18420"/>
    </ligand>
</feature>
<dbReference type="AlphaFoldDB" id="A0A8J3A872"/>
<evidence type="ECO:0000256" key="4">
    <source>
        <dbReference type="ARBA" id="ARBA00022679"/>
    </source>
</evidence>
<feature type="binding site" evidence="10">
    <location>
        <begin position="113"/>
        <end position="115"/>
    </location>
    <ligand>
        <name>thiamine diphosphate</name>
        <dbReference type="ChEBI" id="CHEBI:58937"/>
    </ligand>
</feature>
<comment type="subunit">
    <text evidence="3 10">Homodimer.</text>
</comment>
<dbReference type="Pfam" id="PF13292">
    <property type="entry name" value="DXP_synthase_N"/>
    <property type="match status" value="1"/>
</dbReference>
<feature type="binding site" evidence="10">
    <location>
        <position position="175"/>
    </location>
    <ligand>
        <name>thiamine diphosphate</name>
        <dbReference type="ChEBI" id="CHEBI:58937"/>
    </ligand>
</feature>
<evidence type="ECO:0000256" key="6">
    <source>
        <dbReference type="ARBA" id="ARBA00022842"/>
    </source>
</evidence>
<dbReference type="PANTHER" id="PTHR43322:SF5">
    <property type="entry name" value="1-DEOXY-D-XYLULOSE-5-PHOSPHATE SYNTHASE, CHLOROPLASTIC"/>
    <property type="match status" value="1"/>
</dbReference>
<dbReference type="GO" id="GO:0005829">
    <property type="term" value="C:cytosol"/>
    <property type="evidence" value="ECO:0007669"/>
    <property type="project" value="TreeGrafter"/>
</dbReference>
<dbReference type="InterPro" id="IPR033248">
    <property type="entry name" value="Transketolase_C"/>
</dbReference>
<dbReference type="GO" id="GO:0019288">
    <property type="term" value="P:isopentenyl diphosphate biosynthetic process, methylerythritol 4-phosphate pathway"/>
    <property type="evidence" value="ECO:0007669"/>
    <property type="project" value="TreeGrafter"/>
</dbReference>
<dbReference type="NCBIfam" id="TIGR00204">
    <property type="entry name" value="dxs"/>
    <property type="match status" value="1"/>
</dbReference>
<feature type="domain" description="Transketolase-like pyrimidine-binding" evidence="11">
    <location>
        <begin position="316"/>
        <end position="480"/>
    </location>
</feature>
<dbReference type="NCBIfam" id="NF003933">
    <property type="entry name" value="PRK05444.2-2"/>
    <property type="match status" value="1"/>
</dbReference>
<dbReference type="SMART" id="SM00861">
    <property type="entry name" value="Transket_pyr"/>
    <property type="match status" value="1"/>
</dbReference>
<gene>
    <name evidence="10 12" type="primary">dxs</name>
    <name evidence="12" type="ORF">GCM10011354_17910</name>
</gene>
<evidence type="ECO:0000256" key="8">
    <source>
        <dbReference type="ARBA" id="ARBA00023052"/>
    </source>
</evidence>
<name>A0A8J3A872_9ACTN</name>
<dbReference type="Gene3D" id="3.40.50.920">
    <property type="match status" value="1"/>
</dbReference>
<keyword evidence="7 10" id="KW-0784">Thiamine biosynthesis</keyword>
<reference evidence="12" key="1">
    <citation type="journal article" date="2014" name="Int. J. Syst. Evol. Microbiol.">
        <title>Complete genome sequence of Corynebacterium casei LMG S-19264T (=DSM 44701T), isolated from a smear-ripened cheese.</title>
        <authorList>
            <consortium name="US DOE Joint Genome Institute (JGI-PGF)"/>
            <person name="Walter F."/>
            <person name="Albersmeier A."/>
            <person name="Kalinowski J."/>
            <person name="Ruckert C."/>
        </authorList>
    </citation>
    <scope>NUCLEOTIDE SEQUENCE</scope>
    <source>
        <strain evidence="12">CGMCC 1.14988</strain>
    </source>
</reference>
<comment type="function">
    <text evidence="10">Catalyzes the acyloin condensation reaction between C atoms 2 and 3 of pyruvate and glyceraldehyde 3-phosphate to yield 1-deoxy-D-xylulose-5-phosphate (DXP).</text>
</comment>
<dbReference type="GO" id="GO:0000287">
    <property type="term" value="F:magnesium ion binding"/>
    <property type="evidence" value="ECO:0007669"/>
    <property type="project" value="UniProtKB-UniRule"/>
</dbReference>
<dbReference type="InterPro" id="IPR005475">
    <property type="entry name" value="Transketolase-like_Pyr-bd"/>
</dbReference>
<feature type="binding site" evidence="10">
    <location>
        <position position="367"/>
    </location>
    <ligand>
        <name>thiamine diphosphate</name>
        <dbReference type="ChEBI" id="CHEBI:58937"/>
    </ligand>
</feature>
<accession>A0A8J3A872</accession>
<dbReference type="OrthoDB" id="9803371at2"/>
<evidence type="ECO:0000256" key="2">
    <source>
        <dbReference type="ARBA" id="ARBA00011081"/>
    </source>
</evidence>
<comment type="caution">
    <text evidence="12">The sequence shown here is derived from an EMBL/GenBank/DDBJ whole genome shotgun (WGS) entry which is preliminary data.</text>
</comment>
<dbReference type="EC" id="2.2.1.7" evidence="10"/>
<dbReference type="GO" id="GO:0030976">
    <property type="term" value="F:thiamine pyrophosphate binding"/>
    <property type="evidence" value="ECO:0007669"/>
    <property type="project" value="UniProtKB-UniRule"/>
</dbReference>
<sequence>MVLETIESPADVKALPADQIPLLAEELRAAIVAAVARVGGHLGSNLGVVELGIALHRTFDSPHDLLVWDTGHQAYVHKMLTGRREMFDTLRQAGGLSGYPSRTESPHDLVENSHASTALSWAFGVARAQQGLPVAERRRVVAVLGDGALTGGMAYEALNNLGHHQLPAIIVLNDNGRSYAETVSRLSERLADLRTDPRYRKVRGRFDRLLDRLPLMERLTDAGLEAVKAAVSEAPALQSFVEALGVRYLGPFDGHDVGKLEHALATAARLQTPVLVHVLTQKGKGYEPAETDPEKKLHDTSAFDIATGRSTGTKPRSWTQAFSEAVLELADEREDLIAITAAMPGSTGLLPLAQRHPDKLLDVGIAEQHAATAAAALAYAGRLPLFAVYSTFFSRAFDQANLDVGLHDAHVLFVFDRAGITGDDGPSHHGILDLSLALRIPTMTVLTPSCEQDLQALLGVAAGLEGPVTLRFPKGAAVEGTTIGVDTVDRGLGLAARRLREGDDVCVLAVGDRVGPALEAAELLAEAGHQAQVWDVRSVRPVDATMLDAAAAAPLVVTVENGVVGGGAGTELADRLTERAGVRAAPPVLKLGVPDGYLPHGKPDRILAELGLDAPGIAAATRKVLTDD</sequence>
<evidence type="ECO:0000256" key="3">
    <source>
        <dbReference type="ARBA" id="ARBA00011738"/>
    </source>
</evidence>
<comment type="cofactor">
    <cofactor evidence="10">
        <name>thiamine diphosphate</name>
        <dbReference type="ChEBI" id="CHEBI:58937"/>
    </cofactor>
    <text evidence="10">Binds 1 thiamine pyrophosphate per subunit.</text>
</comment>
<keyword evidence="9 10" id="KW-0414">Isoprene biosynthesis</keyword>
<evidence type="ECO:0000256" key="7">
    <source>
        <dbReference type="ARBA" id="ARBA00022977"/>
    </source>
</evidence>
<dbReference type="GO" id="GO:0009228">
    <property type="term" value="P:thiamine biosynthetic process"/>
    <property type="evidence" value="ECO:0007669"/>
    <property type="project" value="UniProtKB-UniRule"/>
</dbReference>
<reference evidence="12" key="2">
    <citation type="submission" date="2020-09" db="EMBL/GenBank/DDBJ databases">
        <authorList>
            <person name="Sun Q."/>
            <person name="Zhou Y."/>
        </authorList>
    </citation>
    <scope>NUCLEOTIDE SEQUENCE</scope>
    <source>
        <strain evidence="12">CGMCC 1.14988</strain>
    </source>
</reference>
<dbReference type="PANTHER" id="PTHR43322">
    <property type="entry name" value="1-D-DEOXYXYLULOSE 5-PHOSPHATE SYNTHASE-RELATED"/>
    <property type="match status" value="1"/>
</dbReference>
<comment type="pathway">
    <text evidence="1 10">Metabolic intermediate biosynthesis; 1-deoxy-D-xylulose 5-phosphate biosynthesis; 1-deoxy-D-xylulose 5-phosphate from D-glyceraldehyde 3-phosphate and pyruvate: step 1/1.</text>
</comment>
<evidence type="ECO:0000256" key="5">
    <source>
        <dbReference type="ARBA" id="ARBA00022723"/>
    </source>
</evidence>
<keyword evidence="6 10" id="KW-0460">Magnesium</keyword>
<keyword evidence="13" id="KW-1185">Reference proteome</keyword>
<feature type="binding site" evidence="10">
    <location>
        <position position="72"/>
    </location>
    <ligand>
        <name>thiamine diphosphate</name>
        <dbReference type="ChEBI" id="CHEBI:58937"/>
    </ligand>
</feature>
<dbReference type="Pfam" id="PF02779">
    <property type="entry name" value="Transket_pyr"/>
    <property type="match status" value="1"/>
</dbReference>
<dbReference type="SUPFAM" id="SSF52922">
    <property type="entry name" value="TK C-terminal domain-like"/>
    <property type="match status" value="1"/>
</dbReference>
<evidence type="ECO:0000259" key="11">
    <source>
        <dbReference type="SMART" id="SM00861"/>
    </source>
</evidence>
<dbReference type="InterPro" id="IPR005477">
    <property type="entry name" value="Dxylulose-5-P_synthase"/>
</dbReference>
<dbReference type="GO" id="GO:0008661">
    <property type="term" value="F:1-deoxy-D-xylulose-5-phosphate synthase activity"/>
    <property type="evidence" value="ECO:0007669"/>
    <property type="project" value="UniProtKB-UniRule"/>
</dbReference>
<proteinExistence type="inferred from homology"/>
<evidence type="ECO:0000256" key="10">
    <source>
        <dbReference type="HAMAP-Rule" id="MF_00315"/>
    </source>
</evidence>
<comment type="similarity">
    <text evidence="2 10">Belongs to the transketolase family. DXPS subfamily.</text>
</comment>
<keyword evidence="5 10" id="KW-0479">Metal-binding</keyword>
<keyword evidence="8 10" id="KW-0786">Thiamine pyrophosphate</keyword>
<evidence type="ECO:0000313" key="13">
    <source>
        <dbReference type="Proteomes" id="UP000650511"/>
    </source>
</evidence>
<organism evidence="12 13">
    <name type="scientific">Egicoccus halophilus</name>
    <dbReference type="NCBI Taxonomy" id="1670830"/>
    <lineage>
        <taxon>Bacteria</taxon>
        <taxon>Bacillati</taxon>
        <taxon>Actinomycetota</taxon>
        <taxon>Nitriliruptoria</taxon>
        <taxon>Egicoccales</taxon>
        <taxon>Egicoccaceae</taxon>
        <taxon>Egicoccus</taxon>
    </lineage>
</organism>
<comment type="cofactor">
    <cofactor evidence="10">
        <name>Mg(2+)</name>
        <dbReference type="ChEBI" id="CHEBI:18420"/>
    </cofactor>
    <text evidence="10">Binds 1 Mg(2+) ion per subunit.</text>
</comment>
<dbReference type="GO" id="GO:0016114">
    <property type="term" value="P:terpenoid biosynthetic process"/>
    <property type="evidence" value="ECO:0007669"/>
    <property type="project" value="UniProtKB-UniRule"/>
</dbReference>
<evidence type="ECO:0000313" key="12">
    <source>
        <dbReference type="EMBL" id="GGI06202.1"/>
    </source>
</evidence>
<dbReference type="HAMAP" id="MF_00315">
    <property type="entry name" value="DXP_synth"/>
    <property type="match status" value="1"/>
</dbReference>
<dbReference type="EMBL" id="BMHA01000006">
    <property type="protein sequence ID" value="GGI06202.1"/>
    <property type="molecule type" value="Genomic_DNA"/>
</dbReference>
<dbReference type="CDD" id="cd02007">
    <property type="entry name" value="TPP_DXS"/>
    <property type="match status" value="1"/>
</dbReference>
<feature type="binding site" evidence="10">
    <location>
        <position position="286"/>
    </location>
    <ligand>
        <name>thiamine diphosphate</name>
        <dbReference type="ChEBI" id="CHEBI:58937"/>
    </ligand>
</feature>
<protein>
    <recommendedName>
        <fullName evidence="10">1-deoxy-D-xylulose-5-phosphate synthase</fullName>
        <ecNumber evidence="10">2.2.1.7</ecNumber>
    </recommendedName>
    <alternativeName>
        <fullName evidence="10">1-deoxyxylulose-5-phosphate synthase</fullName>
        <shortName evidence="10">DXP synthase</shortName>
        <shortName evidence="10">DXPS</shortName>
    </alternativeName>
</protein>
<dbReference type="UniPathway" id="UPA00064">
    <property type="reaction ID" value="UER00091"/>
</dbReference>
<evidence type="ECO:0000256" key="9">
    <source>
        <dbReference type="ARBA" id="ARBA00023229"/>
    </source>
</evidence>
<dbReference type="Proteomes" id="UP000650511">
    <property type="component" value="Unassembled WGS sequence"/>
</dbReference>
<evidence type="ECO:0000256" key="1">
    <source>
        <dbReference type="ARBA" id="ARBA00004980"/>
    </source>
</evidence>
<dbReference type="Gene3D" id="3.40.50.970">
    <property type="match status" value="2"/>
</dbReference>
<comment type="catalytic activity">
    <reaction evidence="10">
        <text>D-glyceraldehyde 3-phosphate + pyruvate + H(+) = 1-deoxy-D-xylulose 5-phosphate + CO2</text>
        <dbReference type="Rhea" id="RHEA:12605"/>
        <dbReference type="ChEBI" id="CHEBI:15361"/>
        <dbReference type="ChEBI" id="CHEBI:15378"/>
        <dbReference type="ChEBI" id="CHEBI:16526"/>
        <dbReference type="ChEBI" id="CHEBI:57792"/>
        <dbReference type="ChEBI" id="CHEBI:59776"/>
        <dbReference type="EC" id="2.2.1.7"/>
    </reaction>
</comment>
<dbReference type="CDD" id="cd07033">
    <property type="entry name" value="TPP_PYR_DXS_TK_like"/>
    <property type="match status" value="1"/>
</dbReference>